<name>A0A370DJ11_9GAMM</name>
<dbReference type="AlphaFoldDB" id="A0A370DJ11"/>
<proteinExistence type="predicted"/>
<evidence type="ECO:0000313" key="2">
    <source>
        <dbReference type="EMBL" id="RDH84146.1"/>
    </source>
</evidence>
<organism evidence="2 3">
    <name type="scientific">endosymbiont of Escarpia spicata</name>
    <dbReference type="NCBI Taxonomy" id="2200908"/>
    <lineage>
        <taxon>Bacteria</taxon>
        <taxon>Pseudomonadati</taxon>
        <taxon>Pseudomonadota</taxon>
        <taxon>Gammaproteobacteria</taxon>
        <taxon>sulfur-oxidizing symbionts</taxon>
    </lineage>
</organism>
<feature type="domain" description="Hemerythrin-like" evidence="1">
    <location>
        <begin position="4"/>
        <end position="125"/>
    </location>
</feature>
<sequence>MSTISATMTHDHRRCDEIFAAAENEAAKENWEAAATQFEAFHAAMKHHFKMEEEVLFPAFEEMTGMAMGPTEVMRGEHAQMRDLFQEMAESVEAKDQDRYLGLSDTLLVVMQQHNAKEEQMLYQMSDQVLGGQASELLSRMESID</sequence>
<reference evidence="2 3" key="1">
    <citation type="journal article" date="2018" name="ISME J.">
        <title>Endosymbiont genomes yield clues of tubeworm success.</title>
        <authorList>
            <person name="Li Y."/>
            <person name="Liles M.R."/>
            <person name="Halanych K.M."/>
        </authorList>
    </citation>
    <scope>NUCLEOTIDE SEQUENCE [LARGE SCALE GENOMIC DNA]</scope>
    <source>
        <strain evidence="2">A1462</strain>
    </source>
</reference>
<gene>
    <name evidence="2" type="ORF">DIZ78_12955</name>
</gene>
<dbReference type="EMBL" id="QFXE01000017">
    <property type="protein sequence ID" value="RDH84146.1"/>
    <property type="molecule type" value="Genomic_DNA"/>
</dbReference>
<accession>A0A370DJ11</accession>
<evidence type="ECO:0000259" key="1">
    <source>
        <dbReference type="Pfam" id="PF01814"/>
    </source>
</evidence>
<dbReference type="InterPro" id="IPR012312">
    <property type="entry name" value="Hemerythrin-like"/>
</dbReference>
<comment type="caution">
    <text evidence="2">The sequence shown here is derived from an EMBL/GenBank/DDBJ whole genome shotgun (WGS) entry which is preliminary data.</text>
</comment>
<dbReference type="PANTHER" id="PTHR39966">
    <property type="entry name" value="BLL2471 PROTEIN-RELATED"/>
    <property type="match status" value="1"/>
</dbReference>
<protein>
    <submittedName>
        <fullName evidence="2">Hemerythrin HHE cation-binding protein</fullName>
    </submittedName>
</protein>
<dbReference type="Gene3D" id="1.20.120.520">
    <property type="entry name" value="nmb1532 protein domain like"/>
    <property type="match status" value="1"/>
</dbReference>
<evidence type="ECO:0000313" key="3">
    <source>
        <dbReference type="Proteomes" id="UP000254771"/>
    </source>
</evidence>
<dbReference type="Pfam" id="PF01814">
    <property type="entry name" value="Hemerythrin"/>
    <property type="match status" value="1"/>
</dbReference>
<dbReference type="Proteomes" id="UP000254771">
    <property type="component" value="Unassembled WGS sequence"/>
</dbReference>
<keyword evidence="3" id="KW-1185">Reference proteome</keyword>
<dbReference type="PANTHER" id="PTHR39966:SF3">
    <property type="entry name" value="DUF438 DOMAIN-CONTAINING PROTEIN"/>
    <property type="match status" value="1"/>
</dbReference>
<dbReference type="GO" id="GO:0005886">
    <property type="term" value="C:plasma membrane"/>
    <property type="evidence" value="ECO:0007669"/>
    <property type="project" value="TreeGrafter"/>
</dbReference>